<evidence type="ECO:0000313" key="1">
    <source>
        <dbReference type="EMBL" id="PJA84918.1"/>
    </source>
</evidence>
<name>A0A2M7Z5R9_9BACT</name>
<reference evidence="2" key="1">
    <citation type="submission" date="2017-09" db="EMBL/GenBank/DDBJ databases">
        <title>Depth-based differentiation of microbial function through sediment-hosted aquifers and enrichment of novel symbionts in the deep terrestrial subsurface.</title>
        <authorList>
            <person name="Probst A.J."/>
            <person name="Ladd B."/>
            <person name="Jarett J.K."/>
            <person name="Geller-Mcgrath D.E."/>
            <person name="Sieber C.M.K."/>
            <person name="Emerson J.B."/>
            <person name="Anantharaman K."/>
            <person name="Thomas B.C."/>
            <person name="Malmstrom R."/>
            <person name="Stieglmeier M."/>
            <person name="Klingl A."/>
            <person name="Woyke T."/>
            <person name="Ryan C.M."/>
            <person name="Banfield J.F."/>
        </authorList>
    </citation>
    <scope>NUCLEOTIDE SEQUENCE [LARGE SCALE GENOMIC DNA]</scope>
</reference>
<dbReference type="Proteomes" id="UP000231034">
    <property type="component" value="Unassembled WGS sequence"/>
</dbReference>
<evidence type="ECO:0000313" key="2">
    <source>
        <dbReference type="Proteomes" id="UP000231034"/>
    </source>
</evidence>
<accession>A0A2M7Z5R9</accession>
<feature type="non-terminal residue" evidence="1">
    <location>
        <position position="1"/>
    </location>
</feature>
<dbReference type="AlphaFoldDB" id="A0A2M7Z5R9"/>
<dbReference type="EMBL" id="PFVR01000009">
    <property type="protein sequence ID" value="PJA84918.1"/>
    <property type="molecule type" value="Genomic_DNA"/>
</dbReference>
<organism evidence="1 2">
    <name type="scientific">Candidatus Nealsonbacteria bacterium CG_4_9_14_3_um_filter_37_13</name>
    <dbReference type="NCBI Taxonomy" id="1974695"/>
    <lineage>
        <taxon>Bacteria</taxon>
        <taxon>Candidatus Nealsoniibacteriota</taxon>
    </lineage>
</organism>
<gene>
    <name evidence="1" type="ORF">CO145_00330</name>
</gene>
<comment type="caution">
    <text evidence="1">The sequence shown here is derived from an EMBL/GenBank/DDBJ whole genome shotgun (WGS) entry which is preliminary data.</text>
</comment>
<sequence length="85" mass="10255">FESPYLEWHLSEILAPIVLNDIRIQKMLKRKADFYTEHKRIKIGGKTVPKYFNDLYNKIAKSKKFDEFLKESYQTIKKNSKLFKI</sequence>
<protein>
    <submittedName>
        <fullName evidence="1">Uncharacterized protein</fullName>
    </submittedName>
</protein>
<proteinExistence type="predicted"/>